<name>A0A6M4GUS2_9PROT</name>
<gene>
    <name evidence="1" type="ORF">DSM104443_02140</name>
</gene>
<dbReference type="KEGG" id="uru:DSM104443_02140"/>
<accession>A0A6M4GUS2</accession>
<dbReference type="EMBL" id="CP053069">
    <property type="protein sequence ID" value="QJR11069.1"/>
    <property type="molecule type" value="Genomic_DNA"/>
</dbReference>
<protein>
    <submittedName>
        <fullName evidence="1">Uncharacterized protein</fullName>
    </submittedName>
</protein>
<keyword evidence="2" id="KW-1185">Reference proteome</keyword>
<dbReference type="AlphaFoldDB" id="A0A6M4GUS2"/>
<proteinExistence type="predicted"/>
<sequence>MSVEAAETGEADRLLAAAIYLMSCHARSGCPRIACMVERHLQLLGRHPQVGEHVRHTCRQLAAAWATTVH</sequence>
<reference evidence="1 2" key="1">
    <citation type="submission" date="2020-04" db="EMBL/GenBank/DDBJ databases">
        <title>Usitatibacter rugosus gen. nov., sp. nov. and Usitatibacter palustris sp. nov., novel members of Usitatibacteraceae fam. nov. within the order Nitrosomonadales isolated from soil.</title>
        <authorList>
            <person name="Huber K.J."/>
            <person name="Neumann-Schaal M."/>
            <person name="Geppert A."/>
            <person name="Luckner M."/>
            <person name="Wanner G."/>
            <person name="Overmann J."/>
        </authorList>
    </citation>
    <scope>NUCLEOTIDE SEQUENCE [LARGE SCALE GENOMIC DNA]</scope>
    <source>
        <strain evidence="1 2">0125_3</strain>
    </source>
</reference>
<dbReference type="Proteomes" id="UP000501534">
    <property type="component" value="Chromosome"/>
</dbReference>
<evidence type="ECO:0000313" key="1">
    <source>
        <dbReference type="EMBL" id="QJR11069.1"/>
    </source>
</evidence>
<organism evidence="1 2">
    <name type="scientific">Usitatibacter rugosus</name>
    <dbReference type="NCBI Taxonomy" id="2732067"/>
    <lineage>
        <taxon>Bacteria</taxon>
        <taxon>Pseudomonadati</taxon>
        <taxon>Pseudomonadota</taxon>
        <taxon>Betaproteobacteria</taxon>
        <taxon>Nitrosomonadales</taxon>
        <taxon>Usitatibacteraceae</taxon>
        <taxon>Usitatibacter</taxon>
    </lineage>
</organism>
<evidence type="ECO:0000313" key="2">
    <source>
        <dbReference type="Proteomes" id="UP000501534"/>
    </source>
</evidence>